<name>Q8GR41_ENTFL</name>
<proteinExistence type="predicted"/>
<keyword evidence="1" id="KW-0614">Plasmid</keyword>
<geneLocation type="plasmid" evidence="1">
    <name>pEK4S</name>
</geneLocation>
<dbReference type="EMBL" id="AB092692">
    <property type="protein sequence ID" value="BAC20324.1"/>
    <property type="molecule type" value="Genomic_DNA"/>
</dbReference>
<evidence type="ECO:0000313" key="1">
    <source>
        <dbReference type="EMBL" id="BAC20324.1"/>
    </source>
</evidence>
<dbReference type="AlphaFoldDB" id="Q8GR41"/>
<accession>Q8GR41</accession>
<organism evidence="1">
    <name type="scientific">Enterococcus faecalis</name>
    <name type="common">Streptococcus faecalis</name>
    <dbReference type="NCBI Taxonomy" id="1351"/>
    <lineage>
        <taxon>Bacteria</taxon>
        <taxon>Bacillati</taxon>
        <taxon>Bacillota</taxon>
        <taxon>Bacilli</taxon>
        <taxon>Lactobacillales</taxon>
        <taxon>Enterococcaceae</taxon>
        <taxon>Enterococcus</taxon>
    </lineage>
</organism>
<sequence length="80" mass="9534">MGQTLKGKVEVINQYTVIVFDGEFRHVVTKKQLKELGYSMPNKRQNKQRGIPFCLFFRSYRLLIKVEKRSFTVESYLLFI</sequence>
<reference evidence="1" key="1">
    <citation type="submission" date="2002-10" db="EMBL/GenBank/DDBJ databases">
        <title>High production of enterocin SE-K4 from Enterococcus faecalis strain K-4.</title>
        <authorList>
            <person name="Doi K."/>
            <person name="Eguchi T."/>
            <person name="Iwatake A."/>
            <person name="Shima J."/>
            <person name="Ohmomo S."/>
            <person name="Ogata S."/>
        </authorList>
    </citation>
    <scope>NUCLEOTIDE SEQUENCE</scope>
    <source>
        <strain evidence="1">K-4</strain>
        <plasmid evidence="1">pEK4S</plasmid>
    </source>
</reference>
<protein>
    <submittedName>
        <fullName evidence="1">Uncharacterized protein</fullName>
    </submittedName>
</protein>
<gene>
    <name evidence="1" type="primary">orf4</name>
</gene>